<dbReference type="EC" id="2.7.13.3" evidence="2"/>
<reference evidence="10 11" key="1">
    <citation type="submission" date="2020-01" db="EMBL/GenBank/DDBJ databases">
        <title>Draft Genome Sequence of Vibrio sp. strain OCN044, Isolated from a Healthy Coral at Palmyra Atoll.</title>
        <authorList>
            <person name="Videau P."/>
            <person name="Loughran R."/>
            <person name="Esquivel A."/>
            <person name="Deadmond M."/>
            <person name="Paddock B.E."/>
            <person name="Saw J.H."/>
            <person name="Ushijima B."/>
        </authorList>
    </citation>
    <scope>NUCLEOTIDE SEQUENCE [LARGE SCALE GENOMIC DNA]</scope>
    <source>
        <strain evidence="10 11">OCN044</strain>
    </source>
</reference>
<feature type="domain" description="Response regulatory" evidence="9">
    <location>
        <begin position="590"/>
        <end position="706"/>
    </location>
</feature>
<dbReference type="PRINTS" id="PR00344">
    <property type="entry name" value="BCTRLSENSOR"/>
</dbReference>
<dbReference type="Proteomes" id="UP000478571">
    <property type="component" value="Unassembled WGS sequence"/>
</dbReference>
<dbReference type="Gene3D" id="3.40.50.2300">
    <property type="match status" value="1"/>
</dbReference>
<feature type="transmembrane region" description="Helical" evidence="7">
    <location>
        <begin position="12"/>
        <end position="32"/>
    </location>
</feature>
<keyword evidence="7" id="KW-0812">Transmembrane</keyword>
<feature type="domain" description="Histidine kinase" evidence="8">
    <location>
        <begin position="241"/>
        <end position="461"/>
    </location>
</feature>
<dbReference type="InterPro" id="IPR005467">
    <property type="entry name" value="His_kinase_dom"/>
</dbReference>
<dbReference type="Pfam" id="PF02518">
    <property type="entry name" value="HATPase_c"/>
    <property type="match status" value="1"/>
</dbReference>
<dbReference type="PANTHER" id="PTHR45339">
    <property type="entry name" value="HYBRID SIGNAL TRANSDUCTION HISTIDINE KINASE J"/>
    <property type="match status" value="1"/>
</dbReference>
<keyword evidence="11" id="KW-1185">Reference proteome</keyword>
<dbReference type="InterPro" id="IPR001789">
    <property type="entry name" value="Sig_transdc_resp-reg_receiver"/>
</dbReference>
<evidence type="ECO:0000259" key="9">
    <source>
        <dbReference type="PROSITE" id="PS50110"/>
    </source>
</evidence>
<sequence>MSESFWERGRHFVAIIAALCLMLVLVIVYVFFSVSKIKEVTPEPYVTIINNNITAKTKLLTVKAAILTYTTHRDKKHLAQLKFKSKVFRASIYHDLLAERTLDLHSDYGDVNELKQINDQIAQAFDGIDRLTLGDIQSAQAVIGSFDKSYKRLNAYLAGFVNSVQQRQAEFLEFKESFYNKQYVYLGIILLCSMLMIGVISWMYLNQIRLGKDLENKTKIMEEAKKNAEQSASAKARFLANMSHEMRTPLNAIIGLSQKEYYQSLDEQTRHFISMINSSGEHLLKLINNVLDLSKIEKGRSAISYDDFYISELIDVSKTVFVNFDKQHEVEVFYSTGLTSNYKIRSDKTKLVQIINNLGYNALKFTEKGFVDLSISILKQEDQTQLNICVKDTGIGMTQEQLDKVFQEFTQADESITRKYGGTGLGLSICQSLVSMFGGRIHVSSELGQGSEFVVNIPTQIIEEKPLLNPLWEKKSVQVIASHQDVRSLIIRELDALGLYDPHGSTLLYYLSNGEQLGDQLNQFAETKPDSILVYGHLNTPMPLLDNTRLLSKPYDLLNLIDHLQEEVTLSVSTPDSDKAEAQPKQRKISAMLVEDIRMNQIVAEKMLSTLSAETTTVNNGQECLDVLRQQSFDIIFMDIQMPVMDGLEALRRIKSEGLAPDTPIIALTANTFDSDVEQYLEQGFSNVLGKPFKLEWLKGILDKHAQKLG</sequence>
<keyword evidence="7" id="KW-0472">Membrane</keyword>
<dbReference type="FunFam" id="3.30.565.10:FF:000010">
    <property type="entry name" value="Sensor histidine kinase RcsC"/>
    <property type="match status" value="1"/>
</dbReference>
<organism evidence="10 11">
    <name type="scientific">Vibrio tetraodonis subsp. pristinus</name>
    <dbReference type="NCBI Taxonomy" id="2695891"/>
    <lineage>
        <taxon>Bacteria</taxon>
        <taxon>Pseudomonadati</taxon>
        <taxon>Pseudomonadota</taxon>
        <taxon>Gammaproteobacteria</taxon>
        <taxon>Vibrionales</taxon>
        <taxon>Vibrionaceae</taxon>
        <taxon>Vibrio</taxon>
    </lineage>
</organism>
<comment type="caution">
    <text evidence="10">The sequence shown here is derived from an EMBL/GenBank/DDBJ whole genome shotgun (WGS) entry which is preliminary data.</text>
</comment>
<gene>
    <name evidence="10" type="ORF">GTG28_08520</name>
</gene>
<dbReference type="Pfam" id="PF00512">
    <property type="entry name" value="HisKA"/>
    <property type="match status" value="1"/>
</dbReference>
<evidence type="ECO:0000313" key="11">
    <source>
        <dbReference type="Proteomes" id="UP000478571"/>
    </source>
</evidence>
<dbReference type="PROSITE" id="PS50109">
    <property type="entry name" value="HIS_KIN"/>
    <property type="match status" value="1"/>
</dbReference>
<evidence type="ECO:0000256" key="2">
    <source>
        <dbReference type="ARBA" id="ARBA00012438"/>
    </source>
</evidence>
<feature type="transmembrane region" description="Helical" evidence="7">
    <location>
        <begin position="183"/>
        <end position="205"/>
    </location>
</feature>
<dbReference type="InterPro" id="IPR036097">
    <property type="entry name" value="HisK_dim/P_sf"/>
</dbReference>
<dbReference type="InterPro" id="IPR003594">
    <property type="entry name" value="HATPase_dom"/>
</dbReference>
<dbReference type="GO" id="GO:0000155">
    <property type="term" value="F:phosphorelay sensor kinase activity"/>
    <property type="evidence" value="ECO:0007669"/>
    <property type="project" value="InterPro"/>
</dbReference>
<dbReference type="CDD" id="cd16922">
    <property type="entry name" value="HATPase_EvgS-ArcB-TorS-like"/>
    <property type="match status" value="1"/>
</dbReference>
<evidence type="ECO:0000256" key="6">
    <source>
        <dbReference type="PROSITE-ProRule" id="PRU00169"/>
    </source>
</evidence>
<evidence type="ECO:0000313" key="10">
    <source>
        <dbReference type="EMBL" id="MYM59266.1"/>
    </source>
</evidence>
<comment type="catalytic activity">
    <reaction evidence="1">
        <text>ATP + protein L-histidine = ADP + protein N-phospho-L-histidine.</text>
        <dbReference type="EC" id="2.7.13.3"/>
    </reaction>
</comment>
<keyword evidence="7" id="KW-1133">Transmembrane helix</keyword>
<dbReference type="PROSITE" id="PS50110">
    <property type="entry name" value="RESPONSE_REGULATORY"/>
    <property type="match status" value="1"/>
</dbReference>
<dbReference type="GO" id="GO:0016787">
    <property type="term" value="F:hydrolase activity"/>
    <property type="evidence" value="ECO:0007669"/>
    <property type="project" value="UniProtKB-KW"/>
</dbReference>
<dbReference type="Gene3D" id="3.30.565.10">
    <property type="entry name" value="Histidine kinase-like ATPase, C-terminal domain"/>
    <property type="match status" value="1"/>
</dbReference>
<evidence type="ECO:0000256" key="4">
    <source>
        <dbReference type="ARBA" id="ARBA00022801"/>
    </source>
</evidence>
<dbReference type="InterPro" id="IPR011006">
    <property type="entry name" value="CheY-like_superfamily"/>
</dbReference>
<evidence type="ECO:0000256" key="5">
    <source>
        <dbReference type="ARBA" id="ARBA00023012"/>
    </source>
</evidence>
<evidence type="ECO:0000256" key="3">
    <source>
        <dbReference type="ARBA" id="ARBA00022553"/>
    </source>
</evidence>
<dbReference type="SUPFAM" id="SSF47384">
    <property type="entry name" value="Homodimeric domain of signal transducing histidine kinase"/>
    <property type="match status" value="1"/>
</dbReference>
<dbReference type="SMART" id="SM00448">
    <property type="entry name" value="REC"/>
    <property type="match status" value="1"/>
</dbReference>
<dbReference type="InterPro" id="IPR036890">
    <property type="entry name" value="HATPase_C_sf"/>
</dbReference>
<evidence type="ECO:0000259" key="8">
    <source>
        <dbReference type="PROSITE" id="PS50109"/>
    </source>
</evidence>
<evidence type="ECO:0000256" key="7">
    <source>
        <dbReference type="SAM" id="Phobius"/>
    </source>
</evidence>
<dbReference type="SUPFAM" id="SSF52172">
    <property type="entry name" value="CheY-like"/>
    <property type="match status" value="1"/>
</dbReference>
<dbReference type="CDD" id="cd00082">
    <property type="entry name" value="HisKA"/>
    <property type="match status" value="1"/>
</dbReference>
<keyword evidence="3 6" id="KW-0597">Phosphoprotein</keyword>
<evidence type="ECO:0000256" key="1">
    <source>
        <dbReference type="ARBA" id="ARBA00000085"/>
    </source>
</evidence>
<accession>A0A6L8LVT4</accession>
<feature type="modified residue" description="4-aspartylphosphate" evidence="6">
    <location>
        <position position="639"/>
    </location>
</feature>
<dbReference type="AlphaFoldDB" id="A0A6L8LVT4"/>
<keyword evidence="5" id="KW-0902">Two-component regulatory system</keyword>
<protein>
    <recommendedName>
        <fullName evidence="2">histidine kinase</fullName>
        <ecNumber evidence="2">2.7.13.3</ecNumber>
    </recommendedName>
</protein>
<dbReference type="Pfam" id="PF00072">
    <property type="entry name" value="Response_reg"/>
    <property type="match status" value="1"/>
</dbReference>
<proteinExistence type="predicted"/>
<dbReference type="PANTHER" id="PTHR45339:SF1">
    <property type="entry name" value="HYBRID SIGNAL TRANSDUCTION HISTIDINE KINASE J"/>
    <property type="match status" value="1"/>
</dbReference>
<keyword evidence="4" id="KW-0378">Hydrolase</keyword>
<dbReference type="EMBL" id="WWEU01000002">
    <property type="protein sequence ID" value="MYM59266.1"/>
    <property type="molecule type" value="Genomic_DNA"/>
</dbReference>
<dbReference type="SUPFAM" id="SSF55874">
    <property type="entry name" value="ATPase domain of HSP90 chaperone/DNA topoisomerase II/histidine kinase"/>
    <property type="match status" value="1"/>
</dbReference>
<dbReference type="SMART" id="SM00387">
    <property type="entry name" value="HATPase_c"/>
    <property type="match status" value="1"/>
</dbReference>
<dbReference type="CDD" id="cd17546">
    <property type="entry name" value="REC_hyHK_CKI1_RcsC-like"/>
    <property type="match status" value="1"/>
</dbReference>
<dbReference type="Gene3D" id="1.10.287.130">
    <property type="match status" value="1"/>
</dbReference>
<dbReference type="InterPro" id="IPR003661">
    <property type="entry name" value="HisK_dim/P_dom"/>
</dbReference>
<dbReference type="SMART" id="SM00388">
    <property type="entry name" value="HisKA"/>
    <property type="match status" value="1"/>
</dbReference>
<dbReference type="InterPro" id="IPR004358">
    <property type="entry name" value="Sig_transdc_His_kin-like_C"/>
</dbReference>
<dbReference type="RefSeq" id="WP_160928844.1">
    <property type="nucleotide sequence ID" value="NZ_WWEU01000002.1"/>
</dbReference>
<name>A0A6L8LVT4_9VIBR</name>